<comment type="caution">
    <text evidence="1">The sequence shown here is derived from an EMBL/GenBank/DDBJ whole genome shotgun (WGS) entry which is preliminary data.</text>
</comment>
<accession>A0ABV3XEY5</accession>
<reference evidence="1 2" key="1">
    <citation type="submission" date="2024-06" db="EMBL/GenBank/DDBJ databases">
        <title>Draft genome sequence of Geodermatophilus badlandi, a novel member of the Geodermatophilaceae isolated from badland sedimentary rocks in the Red desert, Wyoming, USA.</title>
        <authorList>
            <person name="Ben Tekaya S."/>
            <person name="Nouioui I."/>
            <person name="Flores G.M."/>
            <person name="Shaal M.N."/>
            <person name="Bredoire F."/>
            <person name="Basile F."/>
            <person name="Van Diepen L."/>
            <person name="Ward N.L."/>
        </authorList>
    </citation>
    <scope>NUCLEOTIDE SEQUENCE [LARGE SCALE GENOMIC DNA]</scope>
    <source>
        <strain evidence="1 2">WL48A</strain>
    </source>
</reference>
<dbReference type="Proteomes" id="UP001560045">
    <property type="component" value="Unassembled WGS sequence"/>
</dbReference>
<dbReference type="EMBL" id="JBFNXQ010000034">
    <property type="protein sequence ID" value="MEX5719141.1"/>
    <property type="molecule type" value="Genomic_DNA"/>
</dbReference>
<evidence type="ECO:0000313" key="2">
    <source>
        <dbReference type="Proteomes" id="UP001560045"/>
    </source>
</evidence>
<organism evidence="1 2">
    <name type="scientific">Geodermatophilus maliterrae</name>
    <dbReference type="NCBI Taxonomy" id="3162531"/>
    <lineage>
        <taxon>Bacteria</taxon>
        <taxon>Bacillati</taxon>
        <taxon>Actinomycetota</taxon>
        <taxon>Actinomycetes</taxon>
        <taxon>Geodermatophilales</taxon>
        <taxon>Geodermatophilaceae</taxon>
        <taxon>Geodermatophilus</taxon>
    </lineage>
</organism>
<gene>
    <name evidence="1" type="ORF">ABQ292_12300</name>
</gene>
<keyword evidence="2" id="KW-1185">Reference proteome</keyword>
<proteinExistence type="predicted"/>
<protein>
    <submittedName>
        <fullName evidence="1">Uncharacterized protein</fullName>
    </submittedName>
</protein>
<name>A0ABV3XEY5_9ACTN</name>
<sequence>MALSGRLGRIVAAGPVGGVADRVTVPDVEYADLTLAMRTGESMERCRYHLGDQSAHHSAPATALPCSGSQFVYPLVDELT</sequence>
<evidence type="ECO:0000313" key="1">
    <source>
        <dbReference type="EMBL" id="MEX5719141.1"/>
    </source>
</evidence>
<dbReference type="RefSeq" id="WP_369206679.1">
    <property type="nucleotide sequence ID" value="NZ_JBFNXQ010000034.1"/>
</dbReference>